<protein>
    <submittedName>
        <fullName evidence="4">GNAT family N-acetyltransferase</fullName>
    </submittedName>
</protein>
<dbReference type="CDD" id="cd04301">
    <property type="entry name" value="NAT_SF"/>
    <property type="match status" value="1"/>
</dbReference>
<dbReference type="Gene3D" id="3.40.630.30">
    <property type="match status" value="1"/>
</dbReference>
<sequence>MMFVAARDDDLPRIVSLMNRAYRGAGSSAGWNTEAGYIAGDRTTEALLRTEVAEKPDGSLLKYEDCSGILRACVWLEPLGEGGWYLGSLAIDPDLQNAGLGRSLLAAAEHWIAEKGGARVRMSVVNVREALIAWYLRRGYRSTGETIAFPYGDNRFGTPLRDDLCFVVLEKALTA</sequence>
<dbReference type="Pfam" id="PF00583">
    <property type="entry name" value="Acetyltransf_1"/>
    <property type="match status" value="1"/>
</dbReference>
<evidence type="ECO:0000313" key="5">
    <source>
        <dbReference type="Proteomes" id="UP000570166"/>
    </source>
</evidence>
<keyword evidence="1 4" id="KW-0808">Transferase</keyword>
<evidence type="ECO:0000256" key="1">
    <source>
        <dbReference type="ARBA" id="ARBA00022679"/>
    </source>
</evidence>
<organism evidence="4 5">
    <name type="scientific">Sphingomonas chungangi</name>
    <dbReference type="NCBI Taxonomy" id="2683589"/>
    <lineage>
        <taxon>Bacteria</taxon>
        <taxon>Pseudomonadati</taxon>
        <taxon>Pseudomonadota</taxon>
        <taxon>Alphaproteobacteria</taxon>
        <taxon>Sphingomonadales</taxon>
        <taxon>Sphingomonadaceae</taxon>
        <taxon>Sphingomonas</taxon>
    </lineage>
</organism>
<dbReference type="PANTHER" id="PTHR43877:SF2">
    <property type="entry name" value="AMINOALKYLPHOSPHONATE N-ACETYLTRANSFERASE-RELATED"/>
    <property type="match status" value="1"/>
</dbReference>
<dbReference type="Proteomes" id="UP000570166">
    <property type="component" value="Unassembled WGS sequence"/>
</dbReference>
<evidence type="ECO:0000313" key="4">
    <source>
        <dbReference type="EMBL" id="MBA2934850.1"/>
    </source>
</evidence>
<dbReference type="InterPro" id="IPR000182">
    <property type="entry name" value="GNAT_dom"/>
</dbReference>
<dbReference type="PANTHER" id="PTHR43877">
    <property type="entry name" value="AMINOALKYLPHOSPHONATE N-ACETYLTRANSFERASE-RELATED-RELATED"/>
    <property type="match status" value="1"/>
</dbReference>
<keyword evidence="5" id="KW-1185">Reference proteome</keyword>
<comment type="caution">
    <text evidence="4">The sequence shown here is derived from an EMBL/GenBank/DDBJ whole genome shotgun (WGS) entry which is preliminary data.</text>
</comment>
<dbReference type="InterPro" id="IPR050832">
    <property type="entry name" value="Bact_Acetyltransf"/>
</dbReference>
<gene>
    <name evidence="4" type="ORF">HZF05_12150</name>
</gene>
<dbReference type="SUPFAM" id="SSF55729">
    <property type="entry name" value="Acyl-CoA N-acyltransferases (Nat)"/>
    <property type="match status" value="1"/>
</dbReference>
<name>A0A838L7F2_9SPHN</name>
<accession>A0A838L7F2</accession>
<evidence type="ECO:0000256" key="2">
    <source>
        <dbReference type="ARBA" id="ARBA00023315"/>
    </source>
</evidence>
<dbReference type="InterPro" id="IPR016181">
    <property type="entry name" value="Acyl_CoA_acyltransferase"/>
</dbReference>
<reference evidence="4 5" key="1">
    <citation type="submission" date="2020-07" db="EMBL/GenBank/DDBJ databases">
        <authorList>
            <person name="Sun Q."/>
        </authorList>
    </citation>
    <scope>NUCLEOTIDE SEQUENCE [LARGE SCALE GENOMIC DNA]</scope>
    <source>
        <strain evidence="4 5">CGMCC 1.13654</strain>
    </source>
</reference>
<feature type="domain" description="N-acetyltransferase" evidence="3">
    <location>
        <begin position="1"/>
        <end position="165"/>
    </location>
</feature>
<keyword evidence="2" id="KW-0012">Acyltransferase</keyword>
<evidence type="ECO:0000259" key="3">
    <source>
        <dbReference type="PROSITE" id="PS51186"/>
    </source>
</evidence>
<dbReference type="AlphaFoldDB" id="A0A838L7F2"/>
<dbReference type="EMBL" id="JACEIB010000007">
    <property type="protein sequence ID" value="MBA2934850.1"/>
    <property type="molecule type" value="Genomic_DNA"/>
</dbReference>
<dbReference type="GO" id="GO:0016747">
    <property type="term" value="F:acyltransferase activity, transferring groups other than amino-acyl groups"/>
    <property type="evidence" value="ECO:0007669"/>
    <property type="project" value="InterPro"/>
</dbReference>
<dbReference type="PROSITE" id="PS51186">
    <property type="entry name" value="GNAT"/>
    <property type="match status" value="1"/>
</dbReference>
<proteinExistence type="predicted"/>